<gene>
    <name evidence="2" type="ORF">ACFPME_00375</name>
</gene>
<feature type="domain" description="N-acetyltransferase" evidence="1">
    <location>
        <begin position="24"/>
        <end position="192"/>
    </location>
</feature>
<dbReference type="PROSITE" id="PS51186">
    <property type="entry name" value="GNAT"/>
    <property type="match status" value="1"/>
</dbReference>
<dbReference type="Gene3D" id="3.40.630.30">
    <property type="match status" value="1"/>
</dbReference>
<proteinExistence type="predicted"/>
<organism evidence="2 3">
    <name type="scientific">Rhodanobacter umsongensis</name>
    <dbReference type="NCBI Taxonomy" id="633153"/>
    <lineage>
        <taxon>Bacteria</taxon>
        <taxon>Pseudomonadati</taxon>
        <taxon>Pseudomonadota</taxon>
        <taxon>Gammaproteobacteria</taxon>
        <taxon>Lysobacterales</taxon>
        <taxon>Rhodanobacteraceae</taxon>
        <taxon>Rhodanobacter</taxon>
    </lineage>
</organism>
<dbReference type="InterPro" id="IPR000182">
    <property type="entry name" value="GNAT_dom"/>
</dbReference>
<comment type="caution">
    <text evidence="2">The sequence shown here is derived from an EMBL/GenBank/DDBJ whole genome shotgun (WGS) entry which is preliminary data.</text>
</comment>
<keyword evidence="3" id="KW-1185">Reference proteome</keyword>
<evidence type="ECO:0000313" key="3">
    <source>
        <dbReference type="Proteomes" id="UP001596013"/>
    </source>
</evidence>
<dbReference type="InterPro" id="IPR016181">
    <property type="entry name" value="Acyl_CoA_acyltransferase"/>
</dbReference>
<dbReference type="EC" id="2.3.-.-" evidence="2"/>
<dbReference type="GO" id="GO:0016746">
    <property type="term" value="F:acyltransferase activity"/>
    <property type="evidence" value="ECO:0007669"/>
    <property type="project" value="UniProtKB-KW"/>
</dbReference>
<sequence>MDPKPKPNPSPTISTALELTNGRVRLRSWQERDAPALVEAARESVATVGRWLPWCHADYGLDDARLWIAHCESGWRAAEHYAFPVFDVRSGELLGGVGLNQRNRLERSANLGYWVRQSRQRQGVAAAAAALAAGWGFDRLALLRIEIAALPDNLASRHTATHIGACFEALAPERLRVDGEPRDAVVYGLVQAGLLSACA</sequence>
<protein>
    <submittedName>
        <fullName evidence="2">GNAT family N-acetyltransferase</fullName>
        <ecNumber evidence="2">2.3.-.-</ecNumber>
    </submittedName>
</protein>
<dbReference type="PANTHER" id="PTHR43441:SF10">
    <property type="entry name" value="ACETYLTRANSFERASE"/>
    <property type="match status" value="1"/>
</dbReference>
<evidence type="ECO:0000313" key="2">
    <source>
        <dbReference type="EMBL" id="MFC5435002.1"/>
    </source>
</evidence>
<dbReference type="Pfam" id="PF13302">
    <property type="entry name" value="Acetyltransf_3"/>
    <property type="match status" value="1"/>
</dbReference>
<dbReference type="RefSeq" id="WP_377300893.1">
    <property type="nucleotide sequence ID" value="NZ_JBHSMK010000002.1"/>
</dbReference>
<dbReference type="PANTHER" id="PTHR43441">
    <property type="entry name" value="RIBOSOMAL-PROTEIN-SERINE ACETYLTRANSFERASE"/>
    <property type="match status" value="1"/>
</dbReference>
<keyword evidence="2" id="KW-0808">Transferase</keyword>
<name>A0ABW0JG12_9GAMM</name>
<dbReference type="SUPFAM" id="SSF55729">
    <property type="entry name" value="Acyl-CoA N-acyltransferases (Nat)"/>
    <property type="match status" value="1"/>
</dbReference>
<dbReference type="Proteomes" id="UP001596013">
    <property type="component" value="Unassembled WGS sequence"/>
</dbReference>
<evidence type="ECO:0000259" key="1">
    <source>
        <dbReference type="PROSITE" id="PS51186"/>
    </source>
</evidence>
<dbReference type="EMBL" id="JBHSMK010000002">
    <property type="protein sequence ID" value="MFC5435002.1"/>
    <property type="molecule type" value="Genomic_DNA"/>
</dbReference>
<accession>A0ABW0JG12</accession>
<reference evidence="3" key="1">
    <citation type="journal article" date="2019" name="Int. J. Syst. Evol. Microbiol.">
        <title>The Global Catalogue of Microorganisms (GCM) 10K type strain sequencing project: providing services to taxonomists for standard genome sequencing and annotation.</title>
        <authorList>
            <consortium name="The Broad Institute Genomics Platform"/>
            <consortium name="The Broad Institute Genome Sequencing Center for Infectious Disease"/>
            <person name="Wu L."/>
            <person name="Ma J."/>
        </authorList>
    </citation>
    <scope>NUCLEOTIDE SEQUENCE [LARGE SCALE GENOMIC DNA]</scope>
    <source>
        <strain evidence="3">JCM 17130</strain>
    </source>
</reference>
<dbReference type="InterPro" id="IPR051908">
    <property type="entry name" value="Ribosomal_N-acetyltransferase"/>
</dbReference>
<keyword evidence="2" id="KW-0012">Acyltransferase</keyword>